<dbReference type="Proteomes" id="UP000315103">
    <property type="component" value="Unassembled WGS sequence"/>
</dbReference>
<dbReference type="GO" id="GO:0046081">
    <property type="term" value="P:dUTP catabolic process"/>
    <property type="evidence" value="ECO:0007669"/>
    <property type="project" value="TreeGrafter"/>
</dbReference>
<dbReference type="FunFam" id="1.10.287.1080:FF:000001">
    <property type="entry name" value="Nucleoside triphosphate pyrophosphohydrolase"/>
    <property type="match status" value="1"/>
</dbReference>
<feature type="domain" description="NTP pyrophosphohydrolase MazG-like" evidence="2">
    <location>
        <begin position="254"/>
        <end position="327"/>
    </location>
</feature>
<dbReference type="InterPro" id="IPR048015">
    <property type="entry name" value="NTP-PPase_MazG-like_N"/>
</dbReference>
<comment type="caution">
    <text evidence="3">The sequence shown here is derived from an EMBL/GenBank/DDBJ whole genome shotgun (WGS) entry which is preliminary data.</text>
</comment>
<dbReference type="GO" id="GO:0046047">
    <property type="term" value="P:TTP catabolic process"/>
    <property type="evidence" value="ECO:0007669"/>
    <property type="project" value="TreeGrafter"/>
</dbReference>
<dbReference type="SUPFAM" id="SSF101386">
    <property type="entry name" value="all-alpha NTP pyrophosphatases"/>
    <property type="match status" value="1"/>
</dbReference>
<evidence type="ECO:0000313" key="4">
    <source>
        <dbReference type="Proteomes" id="UP000315103"/>
    </source>
</evidence>
<proteinExistence type="predicted"/>
<dbReference type="GO" id="GO:0046052">
    <property type="term" value="P:UTP catabolic process"/>
    <property type="evidence" value="ECO:0007669"/>
    <property type="project" value="TreeGrafter"/>
</dbReference>
<feature type="domain" description="Tetrapyrrole methylase" evidence="1">
    <location>
        <begin position="6"/>
        <end position="205"/>
    </location>
</feature>
<dbReference type="Pfam" id="PF03819">
    <property type="entry name" value="MazG"/>
    <property type="match status" value="1"/>
</dbReference>
<dbReference type="GO" id="GO:0006950">
    <property type="term" value="P:response to stress"/>
    <property type="evidence" value="ECO:0007669"/>
    <property type="project" value="UniProtKB-ARBA"/>
</dbReference>
<organism evidence="3 4">
    <name type="scientific">Salinicoccus cyprini</name>
    <dbReference type="NCBI Taxonomy" id="2493691"/>
    <lineage>
        <taxon>Bacteria</taxon>
        <taxon>Bacillati</taxon>
        <taxon>Bacillota</taxon>
        <taxon>Bacilli</taxon>
        <taxon>Bacillales</taxon>
        <taxon>Staphylococcaceae</taxon>
        <taxon>Salinicoccus</taxon>
    </lineage>
</organism>
<dbReference type="GO" id="GO:0006203">
    <property type="term" value="P:dGTP catabolic process"/>
    <property type="evidence" value="ECO:0007669"/>
    <property type="project" value="TreeGrafter"/>
</dbReference>
<dbReference type="CDD" id="cd11528">
    <property type="entry name" value="NTP-PPase_MazG_Nterm"/>
    <property type="match status" value="1"/>
</dbReference>
<sequence length="392" mass="44527">MKRIEVIGLGSSDLDQMPLGVWRRLEQADRIHLRTEDHPAVSALKEKGAELVNLDHIYEQNETFEGTYQAIVDSLLAAAEHEDVVYAVPGHPLFYETTTELLLEQEKQGGLEVSVSGGQSFIDAVISAVKVPVNEGFQVLDGMTFKTRDLDHHQHTLITQVYDQYSLGEVKLSLLEYYPAETQVKIVDAAGSTHEQVISRPLHEIDHLDIQSNLLCLYIPKIEDARLSQRDIHHMTEVFDTLVGENGCPWDKVQTHESLERYLLEETYEVIEAIERQDDEGIVEELGDILLQVALHSAIGKKDGYFDFFDVLDSVTAKVIRRHPHVFGDASVETLDDLDRVWSEAKVKEGKKEKIKYEKAYGSIVLEWMKETIHEGKPLEDILKERGQNDET</sequence>
<accession>A0A558ARP6</accession>
<dbReference type="GO" id="GO:0046061">
    <property type="term" value="P:dATP catabolic process"/>
    <property type="evidence" value="ECO:0007669"/>
    <property type="project" value="TreeGrafter"/>
</dbReference>
<dbReference type="GO" id="GO:0047429">
    <property type="term" value="F:nucleoside triphosphate diphosphatase activity"/>
    <property type="evidence" value="ECO:0007669"/>
    <property type="project" value="TreeGrafter"/>
</dbReference>
<dbReference type="RefSeq" id="WP_145289776.1">
    <property type="nucleotide sequence ID" value="NZ_VMSJ01000005.1"/>
</dbReference>
<dbReference type="GO" id="GO:0046076">
    <property type="term" value="P:dTTP catabolic process"/>
    <property type="evidence" value="ECO:0007669"/>
    <property type="project" value="TreeGrafter"/>
</dbReference>
<gene>
    <name evidence="3" type="ORF">FO441_10520</name>
</gene>
<dbReference type="InterPro" id="IPR004518">
    <property type="entry name" value="MazG-like_dom"/>
</dbReference>
<dbReference type="OrthoDB" id="9808939at2"/>
<reference evidence="3 4" key="1">
    <citation type="submission" date="2019-07" db="EMBL/GenBank/DDBJ databases">
        <title>Salinicoccus cyprini sp. nov., isolated from gastro-intestinal tract of mirror carp, Cyprinus carpio var. specularis, collected from Gobind Sagar Reservoir, Himachal Pradesh, India.</title>
        <authorList>
            <person name="Talwar C."/>
            <person name="Singh A.K."/>
            <person name="Lal R."/>
            <person name="Negi R.K."/>
        </authorList>
    </citation>
    <scope>NUCLEOTIDE SEQUENCE [LARGE SCALE GENOMIC DNA]</scope>
    <source>
        <strain evidence="3 4">CT19</strain>
    </source>
</reference>
<dbReference type="PANTHER" id="PTHR30522:SF0">
    <property type="entry name" value="NUCLEOSIDE TRIPHOSPHATE PYROPHOSPHOHYDROLASE"/>
    <property type="match status" value="1"/>
</dbReference>
<dbReference type="Gene3D" id="3.40.1010.10">
    <property type="entry name" value="Cobalt-precorrin-4 Transmethylase, Domain 1"/>
    <property type="match status" value="1"/>
</dbReference>
<dbReference type="Gene3D" id="1.10.287.1080">
    <property type="entry name" value="MazG-like"/>
    <property type="match status" value="1"/>
</dbReference>
<evidence type="ECO:0000313" key="3">
    <source>
        <dbReference type="EMBL" id="TVT26935.1"/>
    </source>
</evidence>
<dbReference type="CDD" id="cd11723">
    <property type="entry name" value="YabN_N_like"/>
    <property type="match status" value="1"/>
</dbReference>
<evidence type="ECO:0000259" key="2">
    <source>
        <dbReference type="Pfam" id="PF03819"/>
    </source>
</evidence>
<dbReference type="InterPro" id="IPR014777">
    <property type="entry name" value="4pyrrole_Mease_sub1"/>
</dbReference>
<dbReference type="InterPro" id="IPR035013">
    <property type="entry name" value="YabN_N"/>
</dbReference>
<evidence type="ECO:0008006" key="5">
    <source>
        <dbReference type="Google" id="ProtNLM"/>
    </source>
</evidence>
<keyword evidence="4" id="KW-1185">Reference proteome</keyword>
<protein>
    <recommendedName>
        <fullName evidence="5">MazG family protein</fullName>
    </recommendedName>
</protein>
<dbReference type="GO" id="GO:0008168">
    <property type="term" value="F:methyltransferase activity"/>
    <property type="evidence" value="ECO:0007669"/>
    <property type="project" value="InterPro"/>
</dbReference>
<dbReference type="AlphaFoldDB" id="A0A558ARP6"/>
<evidence type="ECO:0000259" key="1">
    <source>
        <dbReference type="Pfam" id="PF00590"/>
    </source>
</evidence>
<dbReference type="InterPro" id="IPR035996">
    <property type="entry name" value="4pyrrol_Methylase_sf"/>
</dbReference>
<dbReference type="Pfam" id="PF00590">
    <property type="entry name" value="TP_methylase"/>
    <property type="match status" value="1"/>
</dbReference>
<dbReference type="SUPFAM" id="SSF53790">
    <property type="entry name" value="Tetrapyrrole methylase"/>
    <property type="match status" value="1"/>
</dbReference>
<dbReference type="InterPro" id="IPR000878">
    <property type="entry name" value="4pyrrol_Mease"/>
</dbReference>
<dbReference type="PANTHER" id="PTHR30522">
    <property type="entry name" value="NUCLEOSIDE TRIPHOSPHATE PYROPHOSPHOHYDROLASE"/>
    <property type="match status" value="1"/>
</dbReference>
<name>A0A558ARP6_9STAP</name>
<dbReference type="InterPro" id="IPR011551">
    <property type="entry name" value="NTP_PyrPHydrolase_MazG"/>
</dbReference>
<dbReference type="EMBL" id="VMSJ01000005">
    <property type="protein sequence ID" value="TVT26935.1"/>
    <property type="molecule type" value="Genomic_DNA"/>
</dbReference>